<comment type="similarity">
    <text evidence="4">Belongs to the LptD family.</text>
</comment>
<dbReference type="InterPro" id="IPR020889">
    <property type="entry name" value="LipoPS_assembly_LptD"/>
</dbReference>
<feature type="signal peptide" evidence="4">
    <location>
        <begin position="1"/>
        <end position="27"/>
    </location>
</feature>
<protein>
    <recommendedName>
        <fullName evidence="4">LPS-assembly protein LptD</fullName>
    </recommendedName>
</protein>
<keyword evidence="1 4" id="KW-0732">Signal</keyword>
<evidence type="ECO:0000256" key="1">
    <source>
        <dbReference type="ARBA" id="ARBA00022729"/>
    </source>
</evidence>
<reference evidence="10" key="3">
    <citation type="journal article" date="2019" name="Int. J. Syst. Evol. Microbiol.">
        <title>The Global Catalogue of Microorganisms (GCM) 10K type strain sequencing project: providing services to taxonomists for standard genome sequencing and annotation.</title>
        <authorList>
            <consortium name="The Broad Institute Genomics Platform"/>
            <consortium name="The Broad Institute Genome Sequencing Center for Infectious Disease"/>
            <person name="Wu L."/>
            <person name="Ma J."/>
        </authorList>
    </citation>
    <scope>NUCLEOTIDE SEQUENCE [LARGE SCALE GENOMIC DNA]</scope>
    <source>
        <strain evidence="10">KCTC 62575</strain>
    </source>
</reference>
<comment type="function">
    <text evidence="4">Together with LptE, is involved in the assembly of lipopolysaccharide (LPS) at the surface of the outer membrane.</text>
</comment>
<dbReference type="GO" id="GO:1990351">
    <property type="term" value="C:transporter complex"/>
    <property type="evidence" value="ECO:0007669"/>
    <property type="project" value="TreeGrafter"/>
</dbReference>
<dbReference type="GO" id="GO:0009279">
    <property type="term" value="C:cell outer membrane"/>
    <property type="evidence" value="ECO:0007669"/>
    <property type="project" value="UniProtKB-SubCell"/>
</dbReference>
<evidence type="ECO:0000256" key="4">
    <source>
        <dbReference type="HAMAP-Rule" id="MF_01411"/>
    </source>
</evidence>
<dbReference type="EMBL" id="PYIX02000012">
    <property type="protein sequence ID" value="RFC83813.1"/>
    <property type="molecule type" value="Genomic_DNA"/>
</dbReference>
<dbReference type="PANTHER" id="PTHR30189:SF1">
    <property type="entry name" value="LPS-ASSEMBLY PROTEIN LPTD"/>
    <property type="match status" value="1"/>
</dbReference>
<dbReference type="EMBL" id="JBHRSF010000019">
    <property type="protein sequence ID" value="MFC2995199.1"/>
    <property type="molecule type" value="Genomic_DNA"/>
</dbReference>
<feature type="domain" description="Organic solvent tolerance-like N-terminal" evidence="5">
    <location>
        <begin position="104"/>
        <end position="236"/>
    </location>
</feature>
<dbReference type="Pfam" id="PF03968">
    <property type="entry name" value="LptD_N"/>
    <property type="match status" value="1"/>
</dbReference>
<reference evidence="7" key="4">
    <citation type="submission" date="2024-09" db="EMBL/GenBank/DDBJ databases">
        <authorList>
            <person name="Sun Q."/>
            <person name="Mori K."/>
        </authorList>
    </citation>
    <scope>NUCLEOTIDE SEQUENCE</scope>
    <source>
        <strain evidence="7">KCTC 62575</strain>
    </source>
</reference>
<evidence type="ECO:0000259" key="5">
    <source>
        <dbReference type="Pfam" id="PF03968"/>
    </source>
</evidence>
<dbReference type="Proteomes" id="UP001595455">
    <property type="component" value="Unassembled WGS sequence"/>
</dbReference>
<keyword evidence="3 4" id="KW-0998">Cell outer membrane</keyword>
<dbReference type="RefSeq" id="WP_107007988.1">
    <property type="nucleotide sequence ID" value="NZ_JBHRSF010000019.1"/>
</dbReference>
<comment type="caution">
    <text evidence="4">Lacks conserved residue(s) required for the propagation of feature annotation.</text>
</comment>
<evidence type="ECO:0000256" key="2">
    <source>
        <dbReference type="ARBA" id="ARBA00023136"/>
    </source>
</evidence>
<proteinExistence type="inferred from homology"/>
<comment type="subunit">
    <text evidence="4">Component of the lipopolysaccharide transport and assembly complex. Interacts with LptE and LptA.</text>
</comment>
<dbReference type="GO" id="GO:0043165">
    <property type="term" value="P:Gram-negative-bacterium-type cell outer membrane assembly"/>
    <property type="evidence" value="ECO:0007669"/>
    <property type="project" value="UniProtKB-UniRule"/>
</dbReference>
<dbReference type="Pfam" id="PF04453">
    <property type="entry name" value="LptD"/>
    <property type="match status" value="1"/>
</dbReference>
<organism evidence="8 9">
    <name type="scientific">Acinetobacter sichuanensis</name>
    <dbReference type="NCBI Taxonomy" id="2136183"/>
    <lineage>
        <taxon>Bacteria</taxon>
        <taxon>Pseudomonadati</taxon>
        <taxon>Pseudomonadota</taxon>
        <taxon>Gammaproteobacteria</taxon>
        <taxon>Moraxellales</taxon>
        <taxon>Moraxellaceae</taxon>
        <taxon>Acinetobacter</taxon>
    </lineage>
</organism>
<dbReference type="HAMAP" id="MF_01411">
    <property type="entry name" value="LPS_assembly_LptD"/>
    <property type="match status" value="1"/>
</dbReference>
<evidence type="ECO:0000256" key="3">
    <source>
        <dbReference type="ARBA" id="ARBA00023237"/>
    </source>
</evidence>
<dbReference type="GO" id="GO:0015920">
    <property type="term" value="P:lipopolysaccharide transport"/>
    <property type="evidence" value="ECO:0007669"/>
    <property type="project" value="InterPro"/>
</dbReference>
<dbReference type="OrthoDB" id="9760225at2"/>
<dbReference type="PANTHER" id="PTHR30189">
    <property type="entry name" value="LPS-ASSEMBLY PROTEIN"/>
    <property type="match status" value="1"/>
</dbReference>
<evidence type="ECO:0000259" key="6">
    <source>
        <dbReference type="Pfam" id="PF04453"/>
    </source>
</evidence>
<feature type="domain" description="LptD C-terminal" evidence="6">
    <location>
        <begin position="345"/>
        <end position="736"/>
    </location>
</feature>
<dbReference type="InterPro" id="IPR050218">
    <property type="entry name" value="LptD"/>
</dbReference>
<keyword evidence="2 4" id="KW-0472">Membrane</keyword>
<evidence type="ECO:0000313" key="10">
    <source>
        <dbReference type="Proteomes" id="UP001595455"/>
    </source>
</evidence>
<keyword evidence="10" id="KW-1185">Reference proteome</keyword>
<name>A0A371YQS7_9GAMM</name>
<dbReference type="Gene3D" id="2.60.450.10">
    <property type="entry name" value="Lipopolysaccharide (LPS) transport protein A like domain"/>
    <property type="match status" value="1"/>
</dbReference>
<reference evidence="8 9" key="2">
    <citation type="submission" date="2018-08" db="EMBL/GenBank/DDBJ databases">
        <title>The draft genome of Acinetobacter sichuanensis strain WCHAc060041.</title>
        <authorList>
            <person name="Qin J."/>
            <person name="Feng Y."/>
            <person name="Zong Z."/>
        </authorList>
    </citation>
    <scope>NUCLEOTIDE SEQUENCE [LARGE SCALE GENOMIC DNA]</scope>
    <source>
        <strain evidence="8 9">WCHAc060041</strain>
    </source>
</reference>
<comment type="caution">
    <text evidence="8">The sequence shown here is derived from an EMBL/GenBank/DDBJ whole genome shotgun (WGS) entry which is preliminary data.</text>
</comment>
<reference evidence="7" key="1">
    <citation type="journal article" date="2014" name="Int. J. Syst. Evol. Microbiol.">
        <title>Complete genome of a new Firmicutes species belonging to the dominant human colonic microbiota ('Ruminococcus bicirculans') reveals two chromosomes and a selective capacity to utilize plant glucans.</title>
        <authorList>
            <consortium name="NISC Comparative Sequencing Program"/>
            <person name="Wegmann U."/>
            <person name="Louis P."/>
            <person name="Goesmann A."/>
            <person name="Henrissat B."/>
            <person name="Duncan S.H."/>
            <person name="Flint H.J."/>
        </authorList>
    </citation>
    <scope>NUCLEOTIDE SEQUENCE</scope>
    <source>
        <strain evidence="7">KCTC 62575</strain>
    </source>
</reference>
<dbReference type="Proteomes" id="UP000240957">
    <property type="component" value="Unassembled WGS sequence"/>
</dbReference>
<evidence type="ECO:0000313" key="9">
    <source>
        <dbReference type="Proteomes" id="UP000240957"/>
    </source>
</evidence>
<dbReference type="AlphaFoldDB" id="A0A371YQS7"/>
<evidence type="ECO:0000313" key="8">
    <source>
        <dbReference type="EMBL" id="RFC83813.1"/>
    </source>
</evidence>
<evidence type="ECO:0000313" key="7">
    <source>
        <dbReference type="EMBL" id="MFC2995199.1"/>
    </source>
</evidence>
<feature type="chain" id="PRO_5017095122" description="LPS-assembly protein LptD" evidence="4">
    <location>
        <begin position="28"/>
        <end position="828"/>
    </location>
</feature>
<accession>A0A371YQS7</accession>
<sequence length="828" mass="93959" precursor="true">MKHQFKFNPLATAILTLLCGSSVSSYAETTDTASAADNETLKSAIQESYPGQNFYSQYYVDKDSAQAQVRDTQGVSNRYCDGIWVTPFNTEQKAVSPEETTSIITADHGYYNPNGDSTLSGDVVIDQNGRMVRADEVVIDKTQTFAKAKGNVQMAQGGLIAQSDEIDYNLKEQTGELNNSFYIAEATHAHGHAKKIEKTSPSTVVLEDASYSTCPPEQSPTWQIKAKEIELNQDTGRGVTRGTKLYIKDTPVLAVPYFNFPIDDRRTTGILNPTFGFTNDGGIEVAVPVYLNLAPNYDATITPRIISDRGVQAAGDFRYLTEDFGAGRIWGSYLPSDKEYNDQDRKDLHLLHDWQINDQWSTNLEYNYVSDKDFFSDLDSDPSSRTELNQRRAWELNYGHGIPGLNAQLRVEDFQTLDKTISDIDKPYARLPQLLVNYVKGNPQGLQFEFNNDTAYFQKDINDFNLINNSDSSIYQPSGTRLYNEFSARYNFRNPWAFAIPQASVRTLHTFYDQKTIDRIDATNPNQSNDNKNKSVVVPEFTLDTGLTFEREGKFLQTLTPRAFYAYAPYENQNGYPNFDSTTASISYDQLFNPRRFYGHDRLEDNNFLSLGLSYSLFDTVGLERLRAGVGQSFYFSDRRVTLNEQASQKDEFDTDRQSGPVISLSSQLSENFTVSANSAWMSNGDNAQRDFQLYYTGNKGNLYNIGYFYRDYLPDRQDQYDQVVASFIQPVKDNWRIMGHVQYDMDNNVAREYLAGVNYESCCWGVSLYGREYFNDLDNVNDPNVKPKRAVMVEFTLKGLGGLNNKLGSLLENRILGFDKINQTWTH</sequence>
<comment type="subcellular location">
    <subcellularLocation>
        <location evidence="4">Cell outer membrane</location>
    </subcellularLocation>
</comment>
<dbReference type="InterPro" id="IPR005653">
    <property type="entry name" value="OstA-like_N"/>
</dbReference>
<gene>
    <name evidence="4 8" type="primary">lptD</name>
    <name evidence="7" type="ORF">ACFODO_07970</name>
    <name evidence="8" type="ORF">C9E89_009270</name>
</gene>
<dbReference type="InterPro" id="IPR007543">
    <property type="entry name" value="LptD_C"/>
</dbReference>